<evidence type="ECO:0000259" key="1">
    <source>
        <dbReference type="Pfam" id="PF11716"/>
    </source>
</evidence>
<protein>
    <submittedName>
        <fullName evidence="2">Maleylpyruvate isomerase family mycothiol-dependent enzyme</fullName>
    </submittedName>
</protein>
<keyword evidence="3" id="KW-1185">Reference proteome</keyword>
<dbReference type="GO" id="GO:0046872">
    <property type="term" value="F:metal ion binding"/>
    <property type="evidence" value="ECO:0007669"/>
    <property type="project" value="InterPro"/>
</dbReference>
<reference evidence="2" key="1">
    <citation type="submission" date="2020-12" db="EMBL/GenBank/DDBJ databases">
        <title>Antrihabitans popcorni sp. nov. and Antrihabitans auranticaus sp. nov., isolated from a larva cave.</title>
        <authorList>
            <person name="Lee S.D."/>
            <person name="Kim I.S."/>
        </authorList>
    </citation>
    <scope>NUCLEOTIDE SEQUENCE</scope>
    <source>
        <strain evidence="2">YC3-6</strain>
    </source>
</reference>
<dbReference type="EMBL" id="JAEMNV010000001">
    <property type="protein sequence ID" value="MBJ8338095.1"/>
    <property type="molecule type" value="Genomic_DNA"/>
</dbReference>
<dbReference type="InterPro" id="IPR017517">
    <property type="entry name" value="Maleyloyr_isom"/>
</dbReference>
<dbReference type="NCBIfam" id="TIGR03083">
    <property type="entry name" value="maleylpyruvate isomerase family mycothiol-dependent enzyme"/>
    <property type="match status" value="1"/>
</dbReference>
<evidence type="ECO:0000313" key="3">
    <source>
        <dbReference type="Proteomes" id="UP000655868"/>
    </source>
</evidence>
<sequence>MSSHRDRLALLHREVRSFQDTLARLGQCELDMETRCPGWTVRDQVAHLADTDEVAADTVREGPRAFTRVVPNFSTPQDFTRAGCDRGADLTLAELREWSAAAGRSSAAALSACTGTERVRWGFGMRATHLVMGRVMEYWAHHGDVRVALGLEGHGSAEGAVCVAELSLYSVRYALAKARVRVDDWQDVRLVLVDDESGRVHMLGKDDAAESVRGSLQSWALLAAGRRDRLLERSFEFEGEHARLLIQIARAYL</sequence>
<dbReference type="GO" id="GO:0016853">
    <property type="term" value="F:isomerase activity"/>
    <property type="evidence" value="ECO:0007669"/>
    <property type="project" value="UniProtKB-KW"/>
</dbReference>
<dbReference type="Proteomes" id="UP000655868">
    <property type="component" value="Unassembled WGS sequence"/>
</dbReference>
<evidence type="ECO:0000313" key="2">
    <source>
        <dbReference type="EMBL" id="MBJ8338095.1"/>
    </source>
</evidence>
<dbReference type="InterPro" id="IPR024344">
    <property type="entry name" value="MDMPI_metal-binding"/>
</dbReference>
<organism evidence="2 3">
    <name type="scientific">Antrihabitans stalagmiti</name>
    <dbReference type="NCBI Taxonomy" id="2799499"/>
    <lineage>
        <taxon>Bacteria</taxon>
        <taxon>Bacillati</taxon>
        <taxon>Actinomycetota</taxon>
        <taxon>Actinomycetes</taxon>
        <taxon>Mycobacteriales</taxon>
        <taxon>Nocardiaceae</taxon>
        <taxon>Antrihabitans</taxon>
    </lineage>
</organism>
<dbReference type="InterPro" id="IPR034660">
    <property type="entry name" value="DinB/YfiT-like"/>
</dbReference>
<keyword evidence="2" id="KW-0413">Isomerase</keyword>
<name>A0A934NMW9_9NOCA</name>
<dbReference type="RefSeq" id="WP_199702588.1">
    <property type="nucleotide sequence ID" value="NZ_JAEMNV010000001.1"/>
</dbReference>
<dbReference type="SUPFAM" id="SSF109854">
    <property type="entry name" value="DinB/YfiT-like putative metalloenzymes"/>
    <property type="match status" value="1"/>
</dbReference>
<dbReference type="Pfam" id="PF11716">
    <property type="entry name" value="MDMPI_N"/>
    <property type="match status" value="1"/>
</dbReference>
<dbReference type="AlphaFoldDB" id="A0A934NMW9"/>
<comment type="caution">
    <text evidence="2">The sequence shown here is derived from an EMBL/GenBank/DDBJ whole genome shotgun (WGS) entry which is preliminary data.</text>
</comment>
<feature type="domain" description="Mycothiol-dependent maleylpyruvate isomerase metal-binding" evidence="1">
    <location>
        <begin position="11"/>
        <end position="146"/>
    </location>
</feature>
<accession>A0A934NMW9</accession>
<dbReference type="Gene3D" id="1.20.120.450">
    <property type="entry name" value="dinb family like domain"/>
    <property type="match status" value="1"/>
</dbReference>
<proteinExistence type="predicted"/>
<gene>
    <name evidence="2" type="ORF">JGU71_04280</name>
</gene>